<reference evidence="3" key="1">
    <citation type="submission" date="2018-01" db="EMBL/GenBank/DDBJ databases">
        <title>An insight into the sialome of Amazonian anophelines.</title>
        <authorList>
            <person name="Ribeiro J.M."/>
            <person name="Scarpassa V."/>
            <person name="Calvo E."/>
        </authorList>
    </citation>
    <scope>NUCLEOTIDE SEQUENCE</scope>
</reference>
<feature type="compositionally biased region" description="Polar residues" evidence="1">
    <location>
        <begin position="57"/>
        <end position="67"/>
    </location>
</feature>
<protein>
    <submittedName>
        <fullName evidence="3">Putative secreted protein</fullName>
    </submittedName>
</protein>
<organism evidence="3">
    <name type="scientific">Anopheles darlingi</name>
    <name type="common">Mosquito</name>
    <dbReference type="NCBI Taxonomy" id="43151"/>
    <lineage>
        <taxon>Eukaryota</taxon>
        <taxon>Metazoa</taxon>
        <taxon>Ecdysozoa</taxon>
        <taxon>Arthropoda</taxon>
        <taxon>Hexapoda</taxon>
        <taxon>Insecta</taxon>
        <taxon>Pterygota</taxon>
        <taxon>Neoptera</taxon>
        <taxon>Endopterygota</taxon>
        <taxon>Diptera</taxon>
        <taxon>Nematocera</taxon>
        <taxon>Culicoidea</taxon>
        <taxon>Culicidae</taxon>
        <taxon>Anophelinae</taxon>
        <taxon>Anopheles</taxon>
    </lineage>
</organism>
<dbReference type="AlphaFoldDB" id="A0A2M4DNS5"/>
<evidence type="ECO:0000313" key="3">
    <source>
        <dbReference type="EMBL" id="MBW79194.1"/>
    </source>
</evidence>
<dbReference type="EMBL" id="GGFL01015016">
    <property type="protein sequence ID" value="MBW79194.1"/>
    <property type="molecule type" value="Transcribed_RNA"/>
</dbReference>
<evidence type="ECO:0000256" key="2">
    <source>
        <dbReference type="SAM" id="SignalP"/>
    </source>
</evidence>
<proteinExistence type="predicted"/>
<evidence type="ECO:0000256" key="1">
    <source>
        <dbReference type="SAM" id="MobiDB-lite"/>
    </source>
</evidence>
<keyword evidence="2" id="KW-0732">Signal</keyword>
<accession>A0A2M4DNS5</accession>
<feature type="chain" id="PRO_5014597859" evidence="2">
    <location>
        <begin position="23"/>
        <end position="93"/>
    </location>
</feature>
<sequence length="93" mass="10445">MMMMMMMMKMMITIMVKSIIKGTTLTTDAAVSTELAANSQAVFRPCEFPKKVAVSPLGQSQTSAQNQTKKEEKEGEAAARIRKEEEWNKPKMK</sequence>
<feature type="region of interest" description="Disordered" evidence="1">
    <location>
        <begin position="54"/>
        <end position="93"/>
    </location>
</feature>
<feature type="signal peptide" evidence="2">
    <location>
        <begin position="1"/>
        <end position="22"/>
    </location>
</feature>
<name>A0A2M4DNS5_ANODA</name>
<feature type="compositionally biased region" description="Basic and acidic residues" evidence="1">
    <location>
        <begin position="68"/>
        <end position="93"/>
    </location>
</feature>